<keyword evidence="3" id="KW-0808">Transferase</keyword>
<dbReference type="RefSeq" id="WP_207856868.1">
    <property type="nucleotide sequence ID" value="NZ_JAFREP010000003.1"/>
</dbReference>
<dbReference type="EMBL" id="JAFREP010000003">
    <property type="protein sequence ID" value="MBO1317567.1"/>
    <property type="molecule type" value="Genomic_DNA"/>
</dbReference>
<evidence type="ECO:0000256" key="3">
    <source>
        <dbReference type="ARBA" id="ARBA00022679"/>
    </source>
</evidence>
<evidence type="ECO:0000313" key="10">
    <source>
        <dbReference type="Proteomes" id="UP000664417"/>
    </source>
</evidence>
<dbReference type="InterPro" id="IPR005467">
    <property type="entry name" value="His_kinase_dom"/>
</dbReference>
<organism evidence="9 10">
    <name type="scientific">Acanthopleuribacter pedis</name>
    <dbReference type="NCBI Taxonomy" id="442870"/>
    <lineage>
        <taxon>Bacteria</taxon>
        <taxon>Pseudomonadati</taxon>
        <taxon>Acidobacteriota</taxon>
        <taxon>Holophagae</taxon>
        <taxon>Acanthopleuribacterales</taxon>
        <taxon>Acanthopleuribacteraceae</taxon>
        <taxon>Acanthopleuribacter</taxon>
    </lineage>
</organism>
<keyword evidence="6" id="KW-0067">ATP-binding</keyword>
<accession>A0A8J7U1I6</accession>
<evidence type="ECO:0000259" key="8">
    <source>
        <dbReference type="PROSITE" id="PS50109"/>
    </source>
</evidence>
<dbReference type="AlphaFoldDB" id="A0A8J7U1I6"/>
<dbReference type="SUPFAM" id="SSF55874">
    <property type="entry name" value="ATPase domain of HSP90 chaperone/DNA topoisomerase II/histidine kinase"/>
    <property type="match status" value="1"/>
</dbReference>
<keyword evidence="4" id="KW-0547">Nucleotide-binding</keyword>
<dbReference type="Gene3D" id="3.30.565.10">
    <property type="entry name" value="Histidine kinase-like ATPase, C-terminal domain"/>
    <property type="match status" value="1"/>
</dbReference>
<keyword evidence="10" id="KW-1185">Reference proteome</keyword>
<dbReference type="GO" id="GO:0000160">
    <property type="term" value="P:phosphorelay signal transduction system"/>
    <property type="evidence" value="ECO:0007669"/>
    <property type="project" value="UniProtKB-KW"/>
</dbReference>
<sequence length="415" mass="46117">MIDSQVEEMLGPAFTALFRYSQERLFLFDEAFRLVAANEPALAQFCTNSWDSCCHRAFGSVFRVDAAIFLDRVREAARQNSPHLDQMAADFKDGATTACRVKSWLVQAGSRELIVVAVTQQTEDRESANLGGGDLRELAAQAEVSKVANGLIHNLGNLFNSINISTQTLVEVVRDSKIPELLKANRLFLRNLDNIGDYVTKDPAGRYLPEFYRSVGDFLKEDLEKLHTELADIAEKVAFIKEMISTQQDYAKSESVTRKLALNDVVDRALQIELPSMTKRGIRIEKKYQARFFVYGVKSKVLHVFLNLFKNAKEAMTSTDHEDSFLQIGIQSLPENKVEVTVRDNGAGIDEANLDKMFSYGFTTKPDGHGFGLYTSAEAMNQLGGSIAVSSEGIGHGACFRLIFPAFMPGRGSAR</sequence>
<evidence type="ECO:0000256" key="6">
    <source>
        <dbReference type="ARBA" id="ARBA00022840"/>
    </source>
</evidence>
<evidence type="ECO:0000256" key="5">
    <source>
        <dbReference type="ARBA" id="ARBA00022777"/>
    </source>
</evidence>
<dbReference type="GO" id="GO:0004673">
    <property type="term" value="F:protein histidine kinase activity"/>
    <property type="evidence" value="ECO:0007669"/>
    <property type="project" value="UniProtKB-EC"/>
</dbReference>
<dbReference type="PRINTS" id="PR00344">
    <property type="entry name" value="BCTRLSENSOR"/>
</dbReference>
<keyword evidence="5" id="KW-0418">Kinase</keyword>
<dbReference type="PROSITE" id="PS50109">
    <property type="entry name" value="HIS_KIN"/>
    <property type="match status" value="1"/>
</dbReference>
<comment type="caution">
    <text evidence="9">The sequence shown here is derived from an EMBL/GenBank/DDBJ whole genome shotgun (WGS) entry which is preliminary data.</text>
</comment>
<dbReference type="PANTHER" id="PTHR43065:SF46">
    <property type="entry name" value="C4-DICARBOXYLATE TRANSPORT SENSOR PROTEIN DCTB"/>
    <property type="match status" value="1"/>
</dbReference>
<dbReference type="InterPro" id="IPR003594">
    <property type="entry name" value="HATPase_dom"/>
</dbReference>
<protein>
    <recommendedName>
        <fullName evidence="2">histidine kinase</fullName>
        <ecNumber evidence="2">2.7.13.3</ecNumber>
    </recommendedName>
</protein>
<comment type="catalytic activity">
    <reaction evidence="1">
        <text>ATP + protein L-histidine = ADP + protein N-phospho-L-histidine.</text>
        <dbReference type="EC" id="2.7.13.3"/>
    </reaction>
</comment>
<dbReference type="EC" id="2.7.13.3" evidence="2"/>
<evidence type="ECO:0000313" key="9">
    <source>
        <dbReference type="EMBL" id="MBO1317567.1"/>
    </source>
</evidence>
<dbReference type="InterPro" id="IPR036890">
    <property type="entry name" value="HATPase_C_sf"/>
</dbReference>
<dbReference type="PANTHER" id="PTHR43065">
    <property type="entry name" value="SENSOR HISTIDINE KINASE"/>
    <property type="match status" value="1"/>
</dbReference>
<feature type="domain" description="Histidine kinase" evidence="8">
    <location>
        <begin position="240"/>
        <end position="408"/>
    </location>
</feature>
<evidence type="ECO:0000256" key="1">
    <source>
        <dbReference type="ARBA" id="ARBA00000085"/>
    </source>
</evidence>
<reference evidence="9" key="1">
    <citation type="submission" date="2021-03" db="EMBL/GenBank/DDBJ databases">
        <authorList>
            <person name="Wang G."/>
        </authorList>
    </citation>
    <scope>NUCLEOTIDE SEQUENCE</scope>
    <source>
        <strain evidence="9">KCTC 12899</strain>
    </source>
</reference>
<dbReference type="SMART" id="SM00387">
    <property type="entry name" value="HATPase_c"/>
    <property type="match status" value="1"/>
</dbReference>
<proteinExistence type="predicted"/>
<dbReference type="InterPro" id="IPR004358">
    <property type="entry name" value="Sig_transdc_His_kin-like_C"/>
</dbReference>
<dbReference type="GO" id="GO:0005524">
    <property type="term" value="F:ATP binding"/>
    <property type="evidence" value="ECO:0007669"/>
    <property type="project" value="UniProtKB-KW"/>
</dbReference>
<evidence type="ECO:0000256" key="7">
    <source>
        <dbReference type="ARBA" id="ARBA00023012"/>
    </source>
</evidence>
<keyword evidence="7" id="KW-0902">Two-component regulatory system</keyword>
<gene>
    <name evidence="9" type="ORF">J3U88_03775</name>
</gene>
<dbReference type="Pfam" id="PF02518">
    <property type="entry name" value="HATPase_c"/>
    <property type="match status" value="1"/>
</dbReference>
<name>A0A8J7U1I6_9BACT</name>
<evidence type="ECO:0000256" key="2">
    <source>
        <dbReference type="ARBA" id="ARBA00012438"/>
    </source>
</evidence>
<dbReference type="Proteomes" id="UP000664417">
    <property type="component" value="Unassembled WGS sequence"/>
</dbReference>
<evidence type="ECO:0000256" key="4">
    <source>
        <dbReference type="ARBA" id="ARBA00022741"/>
    </source>
</evidence>